<keyword evidence="3" id="KW-1185">Reference proteome</keyword>
<feature type="region of interest" description="Disordered" evidence="1">
    <location>
        <begin position="256"/>
        <end position="308"/>
    </location>
</feature>
<feature type="compositionally biased region" description="Polar residues" evidence="1">
    <location>
        <begin position="260"/>
        <end position="275"/>
    </location>
</feature>
<dbReference type="EMBL" id="LECT01000054">
    <property type="protein sequence ID" value="KLU01411.1"/>
    <property type="molecule type" value="Genomic_DNA"/>
</dbReference>
<sequence>MATSCRHFVAGARRHPIDPISRPNSIPIGRRAVLATQLSPDRDNTLSPRLTSVPTGTTHCCHVSPQSRQGRHAVATGVSPWKQTPQHPPSPEGATGLNPPAPPAVPPGLRRFVSLDTHRLAPMATSCRHFVAGARRHRIDPISRPNSIPTGRHTVLATHLSPDRDDMLAPRLNSVPTGTTCCRHGRQPVETSSPTTHQALKGRQESIRPHNLPSLRDFANSSPSIPIGWRRWLHPVATSWLVRGGIGSTRFRDRTPFQLDDTQSSQLNSVPTGTTRCRHDSPQSRSGRHVVATGVSPWKQTPQQPTKP</sequence>
<evidence type="ECO:0000313" key="2">
    <source>
        <dbReference type="EMBL" id="KLU01411.1"/>
    </source>
</evidence>
<feature type="region of interest" description="Disordered" evidence="1">
    <location>
        <begin position="184"/>
        <end position="215"/>
    </location>
</feature>
<dbReference type="Proteomes" id="UP000036367">
    <property type="component" value="Unassembled WGS sequence"/>
</dbReference>
<name>A0A0J1B4N0_RHOIS</name>
<feature type="region of interest" description="Disordered" evidence="1">
    <location>
        <begin position="41"/>
        <end position="100"/>
    </location>
</feature>
<comment type="caution">
    <text evidence="2">The sequence shown here is derived from an EMBL/GenBank/DDBJ whole genome shotgun (WGS) entry which is preliminary data.</text>
</comment>
<feature type="compositionally biased region" description="Polar residues" evidence="1">
    <location>
        <begin position="45"/>
        <end position="68"/>
    </location>
</feature>
<evidence type="ECO:0000313" key="3">
    <source>
        <dbReference type="Proteomes" id="UP000036367"/>
    </source>
</evidence>
<gene>
    <name evidence="2" type="ORF">RISK_006567</name>
</gene>
<feature type="compositionally biased region" description="Polar residues" evidence="1">
    <location>
        <begin position="189"/>
        <end position="198"/>
    </location>
</feature>
<dbReference type="AlphaFoldDB" id="A0A0J1B4N0"/>
<reference evidence="2" key="1">
    <citation type="submission" date="2015-05" db="EMBL/GenBank/DDBJ databases">
        <title>Permanent draft genome of Rhodopirellula islandicus K833.</title>
        <authorList>
            <person name="Kizina J."/>
            <person name="Richter M."/>
            <person name="Glockner F.O."/>
            <person name="Harder J."/>
        </authorList>
    </citation>
    <scope>NUCLEOTIDE SEQUENCE [LARGE SCALE GENOMIC DNA]</scope>
    <source>
        <strain evidence="2">K833</strain>
    </source>
</reference>
<accession>A0A0J1B4N0</accession>
<protein>
    <submittedName>
        <fullName evidence="2">Uncharacterized protein</fullName>
    </submittedName>
</protein>
<evidence type="ECO:0000256" key="1">
    <source>
        <dbReference type="SAM" id="MobiDB-lite"/>
    </source>
</evidence>
<dbReference type="PATRIC" id="fig|595434.4.peg.6247"/>
<proteinExistence type="predicted"/>
<organism evidence="2 3">
    <name type="scientific">Rhodopirellula islandica</name>
    <dbReference type="NCBI Taxonomy" id="595434"/>
    <lineage>
        <taxon>Bacteria</taxon>
        <taxon>Pseudomonadati</taxon>
        <taxon>Planctomycetota</taxon>
        <taxon>Planctomycetia</taxon>
        <taxon>Pirellulales</taxon>
        <taxon>Pirellulaceae</taxon>
        <taxon>Rhodopirellula</taxon>
    </lineage>
</organism>
<feature type="compositionally biased region" description="Low complexity" evidence="1">
    <location>
        <begin position="299"/>
        <end position="308"/>
    </location>
</feature>